<gene>
    <name evidence="2" type="ORF">DI392_04655</name>
</gene>
<evidence type="ECO:0000256" key="1">
    <source>
        <dbReference type="SAM" id="Phobius"/>
    </source>
</evidence>
<keyword evidence="1" id="KW-0472">Membrane</keyword>
<evidence type="ECO:0000313" key="3">
    <source>
        <dbReference type="Proteomes" id="UP000245362"/>
    </source>
</evidence>
<dbReference type="EMBL" id="QFWT01000002">
    <property type="protein sequence ID" value="PWI34406.1"/>
    <property type="molecule type" value="Genomic_DNA"/>
</dbReference>
<organism evidence="2 3">
    <name type="scientific">Vibrio albus</name>
    <dbReference type="NCBI Taxonomy" id="2200953"/>
    <lineage>
        <taxon>Bacteria</taxon>
        <taxon>Pseudomonadati</taxon>
        <taxon>Pseudomonadota</taxon>
        <taxon>Gammaproteobacteria</taxon>
        <taxon>Vibrionales</taxon>
        <taxon>Vibrionaceae</taxon>
        <taxon>Vibrio</taxon>
    </lineage>
</organism>
<keyword evidence="1" id="KW-0812">Transmembrane</keyword>
<comment type="caution">
    <text evidence="2">The sequence shown here is derived from an EMBL/GenBank/DDBJ whole genome shotgun (WGS) entry which is preliminary data.</text>
</comment>
<keyword evidence="1" id="KW-1133">Transmembrane helix</keyword>
<name>A0A2U3BC90_9VIBR</name>
<dbReference type="RefSeq" id="WP_109318742.1">
    <property type="nucleotide sequence ID" value="NZ_QFWT01000002.1"/>
</dbReference>
<keyword evidence="3" id="KW-1185">Reference proteome</keyword>
<feature type="transmembrane region" description="Helical" evidence="1">
    <location>
        <begin position="7"/>
        <end position="25"/>
    </location>
</feature>
<evidence type="ECO:0000313" key="2">
    <source>
        <dbReference type="EMBL" id="PWI34406.1"/>
    </source>
</evidence>
<sequence>MRINNKRFAYLLLSISVIFSSWLYWGTDVKTKQVLTSREWYTNTVFITSEQAAKTIPELDLINKIHGRDTIKYLPNGTYIKASVMNFYDEENVMLMELELSESGNWELSDNYLLIQPTEVVDTNPKRANRVFTDKQLSMIKELYMLDAQESKRIDIINKHSILLTSLDHGSIILSSN</sequence>
<dbReference type="InterPro" id="IPR035288">
    <property type="entry name" value="ToxS"/>
</dbReference>
<proteinExistence type="predicted"/>
<accession>A0A2U3BC90</accession>
<dbReference type="AlphaFoldDB" id="A0A2U3BC90"/>
<protein>
    <recommendedName>
        <fullName evidence="4">Transmembrane regulatory protein ToxS</fullName>
    </recommendedName>
</protein>
<dbReference type="Proteomes" id="UP000245362">
    <property type="component" value="Unassembled WGS sequence"/>
</dbReference>
<reference evidence="2 3" key="1">
    <citation type="submission" date="2018-05" db="EMBL/GenBank/DDBJ databases">
        <title>Vibrio limimaris sp. nov., isolated from marine sediment.</title>
        <authorList>
            <person name="Li C.-M."/>
        </authorList>
    </citation>
    <scope>NUCLEOTIDE SEQUENCE [LARGE SCALE GENOMIC DNA]</scope>
    <source>
        <strain evidence="2 3">E4404</strain>
    </source>
</reference>
<dbReference type="Pfam" id="PF17323">
    <property type="entry name" value="ToxS"/>
    <property type="match status" value="1"/>
</dbReference>
<dbReference type="OrthoDB" id="5916028at2"/>
<evidence type="ECO:0008006" key="4">
    <source>
        <dbReference type="Google" id="ProtNLM"/>
    </source>
</evidence>
<dbReference type="GO" id="GO:0016020">
    <property type="term" value="C:membrane"/>
    <property type="evidence" value="ECO:0007669"/>
    <property type="project" value="InterPro"/>
</dbReference>